<dbReference type="PANTHER" id="PTHR43364">
    <property type="entry name" value="NADH-SPECIFIC METHYLGLYOXAL REDUCTASE-RELATED"/>
    <property type="match status" value="1"/>
</dbReference>
<dbReference type="InterPro" id="IPR023210">
    <property type="entry name" value="NADP_OxRdtase_dom"/>
</dbReference>
<keyword evidence="4" id="KW-1185">Reference proteome</keyword>
<dbReference type="Pfam" id="PF00248">
    <property type="entry name" value="Aldo_ket_red"/>
    <property type="match status" value="1"/>
</dbReference>
<dbReference type="GO" id="GO:0005829">
    <property type="term" value="C:cytosol"/>
    <property type="evidence" value="ECO:0007669"/>
    <property type="project" value="TreeGrafter"/>
</dbReference>
<evidence type="ECO:0000259" key="2">
    <source>
        <dbReference type="Pfam" id="PF00248"/>
    </source>
</evidence>
<dbReference type="SUPFAM" id="SSF51430">
    <property type="entry name" value="NAD(P)-linked oxidoreductase"/>
    <property type="match status" value="1"/>
</dbReference>
<proteinExistence type="predicted"/>
<organism evidence="3 4">
    <name type="scientific">Wenxinia marina DSM 24838</name>
    <dbReference type="NCBI Taxonomy" id="1123501"/>
    <lineage>
        <taxon>Bacteria</taxon>
        <taxon>Pseudomonadati</taxon>
        <taxon>Pseudomonadota</taxon>
        <taxon>Alphaproteobacteria</taxon>
        <taxon>Rhodobacterales</taxon>
        <taxon>Roseobacteraceae</taxon>
        <taxon>Wenxinia</taxon>
    </lineage>
</organism>
<dbReference type="PATRIC" id="fig|1123501.6.peg.4129"/>
<dbReference type="PROSITE" id="PS00062">
    <property type="entry name" value="ALDOKETO_REDUCTASE_2"/>
    <property type="match status" value="1"/>
</dbReference>
<protein>
    <submittedName>
        <fullName evidence="3">Putative oxidoreductase</fullName>
    </submittedName>
</protein>
<evidence type="ECO:0000256" key="1">
    <source>
        <dbReference type="ARBA" id="ARBA00023002"/>
    </source>
</evidence>
<reference evidence="3 4" key="1">
    <citation type="submission" date="2013-01" db="EMBL/GenBank/DDBJ databases">
        <authorList>
            <person name="Fiebig A."/>
            <person name="Goeker M."/>
            <person name="Klenk H.-P.P."/>
        </authorList>
    </citation>
    <scope>NUCLEOTIDE SEQUENCE [LARGE SCALE GENOMIC DNA]</scope>
    <source>
        <strain evidence="3 4">DSM 24838</strain>
    </source>
</reference>
<dbReference type="InterPro" id="IPR036812">
    <property type="entry name" value="NAD(P)_OxRdtase_dom_sf"/>
</dbReference>
<accession>A0A0D0Q4W5</accession>
<dbReference type="OrthoDB" id="9803483at2"/>
<gene>
    <name evidence="3" type="ORF">Wenmar_03998</name>
</gene>
<name>A0A0D0Q4W5_9RHOB</name>
<evidence type="ECO:0000313" key="4">
    <source>
        <dbReference type="Proteomes" id="UP000035100"/>
    </source>
</evidence>
<dbReference type="PANTHER" id="PTHR43364:SF4">
    <property type="entry name" value="NAD(P)-LINKED OXIDOREDUCTASE SUPERFAMILY PROTEIN"/>
    <property type="match status" value="1"/>
</dbReference>
<dbReference type="AlphaFoldDB" id="A0A0D0Q4W5"/>
<feature type="domain" description="NADP-dependent oxidoreductase" evidence="2">
    <location>
        <begin position="15"/>
        <end position="292"/>
    </location>
</feature>
<evidence type="ECO:0000313" key="3">
    <source>
        <dbReference type="EMBL" id="KIQ67572.1"/>
    </source>
</evidence>
<dbReference type="eggNOG" id="COG0667">
    <property type="taxonomic scope" value="Bacteria"/>
</dbReference>
<dbReference type="GO" id="GO:0016491">
    <property type="term" value="F:oxidoreductase activity"/>
    <property type="evidence" value="ECO:0007669"/>
    <property type="project" value="UniProtKB-KW"/>
</dbReference>
<sequence>MTLTLASGRPASRFAFGTMQWGAGASEDEARRMYDACRAAGIDHFDTAVGYTEGRSEEILGRIARGDRDQLYVATKIGYDGDGSRDALLAHWDRSRRQLDLDSVDLLYLHRFHAETPLEAQFEVLARLQSDGAIRHIGVSNYAAWQVMKAQAVAASLGTRIDAIQPMYNLVKRQAEVEILPMAADQGLAALPYSPLGGGLLTGKYARGEGGRLAENAMYGRRYAPDWMHAAAKGLSDIAAEVGTDPATLAVAWVAAHAAGPMPIVSGRSTEQLQPSLAALSFEMDADLYARLCALTPTPPPATDRLEEQA</sequence>
<dbReference type="InterPro" id="IPR018170">
    <property type="entry name" value="Aldo/ket_reductase_CS"/>
</dbReference>
<dbReference type="RefSeq" id="WP_018302681.1">
    <property type="nucleotide sequence ID" value="NZ_KB902287.1"/>
</dbReference>
<dbReference type="Proteomes" id="UP000035100">
    <property type="component" value="Unassembled WGS sequence"/>
</dbReference>
<comment type="caution">
    <text evidence="3">The sequence shown here is derived from an EMBL/GenBank/DDBJ whole genome shotgun (WGS) entry which is preliminary data.</text>
</comment>
<dbReference type="Gene3D" id="3.20.20.100">
    <property type="entry name" value="NADP-dependent oxidoreductase domain"/>
    <property type="match status" value="1"/>
</dbReference>
<dbReference type="InterPro" id="IPR050523">
    <property type="entry name" value="AKR_Detox_Biosynth"/>
</dbReference>
<keyword evidence="1" id="KW-0560">Oxidoreductase</keyword>
<dbReference type="STRING" id="1123501.Wenmar_03998"/>
<dbReference type="EMBL" id="AONG01000022">
    <property type="protein sequence ID" value="KIQ67572.1"/>
    <property type="molecule type" value="Genomic_DNA"/>
</dbReference>